<keyword evidence="2" id="KW-1185">Reference proteome</keyword>
<dbReference type="EMBL" id="CP002360">
    <property type="protein sequence ID" value="AEE97690.1"/>
    <property type="molecule type" value="Genomic_DNA"/>
</dbReference>
<dbReference type="RefSeq" id="WP_013782113.1">
    <property type="nucleotide sequence ID" value="NC_015520.1"/>
</dbReference>
<dbReference type="KEGG" id="mas:Mahau_2541"/>
<dbReference type="Proteomes" id="UP000008457">
    <property type="component" value="Chromosome"/>
</dbReference>
<evidence type="ECO:0000313" key="2">
    <source>
        <dbReference type="Proteomes" id="UP000008457"/>
    </source>
</evidence>
<evidence type="ECO:0000313" key="1">
    <source>
        <dbReference type="EMBL" id="AEE97690.1"/>
    </source>
</evidence>
<protein>
    <submittedName>
        <fullName evidence="1">Uncharacterized protein</fullName>
    </submittedName>
</protein>
<reference evidence="1 2" key="2">
    <citation type="journal article" date="2011" name="Stand. Genomic Sci.">
        <title>Complete genome sequence of Mahella australiensis type strain (50-1 BON).</title>
        <authorList>
            <person name="Sikorski J."/>
            <person name="Teshima H."/>
            <person name="Nolan M."/>
            <person name="Lucas S."/>
            <person name="Hammon N."/>
            <person name="Deshpande S."/>
            <person name="Cheng J.F."/>
            <person name="Pitluck S."/>
            <person name="Liolios K."/>
            <person name="Pagani I."/>
            <person name="Ivanova N."/>
            <person name="Huntemann M."/>
            <person name="Mavromatis K."/>
            <person name="Ovchinikova G."/>
            <person name="Pati A."/>
            <person name="Tapia R."/>
            <person name="Han C."/>
            <person name="Goodwin L."/>
            <person name="Chen A."/>
            <person name="Palaniappan K."/>
            <person name="Land M."/>
            <person name="Hauser L."/>
            <person name="Ngatchou-Djao O.D."/>
            <person name="Rohde M."/>
            <person name="Pukall R."/>
            <person name="Spring S."/>
            <person name="Abt B."/>
            <person name="Goker M."/>
            <person name="Detter J.C."/>
            <person name="Woyke T."/>
            <person name="Bristow J."/>
            <person name="Markowitz V."/>
            <person name="Hugenholtz P."/>
            <person name="Eisen J.A."/>
            <person name="Kyrpides N.C."/>
            <person name="Klenk H.P."/>
            <person name="Lapidus A."/>
        </authorList>
    </citation>
    <scope>NUCLEOTIDE SEQUENCE [LARGE SCALE GENOMIC DNA]</scope>
    <source>
        <strain evidence="2">DSM 15567 / CIP 107919 / 50-1 BON</strain>
    </source>
</reference>
<accession>F3ZXK9</accession>
<dbReference type="HOGENOM" id="CLU_1224279_0_0_9"/>
<reference evidence="2" key="1">
    <citation type="submission" date="2010-11" db="EMBL/GenBank/DDBJ databases">
        <title>The complete genome of Mahella australiensis DSM 15567.</title>
        <authorList>
            <consortium name="US DOE Joint Genome Institute (JGI-PGF)"/>
            <person name="Lucas S."/>
            <person name="Copeland A."/>
            <person name="Lapidus A."/>
            <person name="Bruce D."/>
            <person name="Goodwin L."/>
            <person name="Pitluck S."/>
            <person name="Kyrpides N."/>
            <person name="Mavromatis K."/>
            <person name="Pagani I."/>
            <person name="Ivanova N."/>
            <person name="Teshima H."/>
            <person name="Brettin T."/>
            <person name="Detter J.C."/>
            <person name="Han C."/>
            <person name="Tapia R."/>
            <person name="Land M."/>
            <person name="Hauser L."/>
            <person name="Markowitz V."/>
            <person name="Cheng J.-F."/>
            <person name="Hugenholtz P."/>
            <person name="Woyke T."/>
            <person name="Wu D."/>
            <person name="Spring S."/>
            <person name="Pukall R."/>
            <person name="Steenblock K."/>
            <person name="Schneider S."/>
            <person name="Klenk H.-P."/>
            <person name="Eisen J.A."/>
        </authorList>
    </citation>
    <scope>NUCLEOTIDE SEQUENCE [LARGE SCALE GENOMIC DNA]</scope>
    <source>
        <strain evidence="2">DSM 15567 / CIP 107919 / 50-1 BON</strain>
    </source>
</reference>
<dbReference type="AlphaFoldDB" id="F3ZXK9"/>
<proteinExistence type="predicted"/>
<dbReference type="STRING" id="697281.Mahau_2541"/>
<name>F3ZXK9_MAHA5</name>
<gene>
    <name evidence="1" type="ordered locus">Mahau_2541</name>
</gene>
<organism evidence="1 2">
    <name type="scientific">Mahella australiensis (strain DSM 15567 / CIP 107919 / 50-1 BON)</name>
    <dbReference type="NCBI Taxonomy" id="697281"/>
    <lineage>
        <taxon>Bacteria</taxon>
        <taxon>Bacillati</taxon>
        <taxon>Bacillota</taxon>
        <taxon>Clostridia</taxon>
        <taxon>Thermoanaerobacterales</taxon>
        <taxon>Thermoanaerobacterales Family IV. Incertae Sedis</taxon>
        <taxon>Mahella</taxon>
    </lineage>
</organism>
<dbReference type="OrthoDB" id="1730131at2"/>
<sequence>MGKPLSATQVIYISRTGDITTEPGTCRICGGPLIGGSRKHSESEWGNWNSENTVRAFYSDQVCGACLYLRSAISARGNLKLNKGFIASISAGFKPFVEKQDIMNALAHLPEPPFVLTIAFTYVRTNYPFVLPVSYSAKHVRAGLIMGRDRKIRIASNTPGKYIKISPAGEEIYTVDFEPTELLDLTETLKKHEDELYIREFRDLCLADPYWALAFWLADLKAGKLYKTMPYLEGSNKS</sequence>